<keyword evidence="1" id="KW-1133">Transmembrane helix</keyword>
<accession>A0A2N2F319</accession>
<name>A0A2N2F319_9BACT</name>
<keyword evidence="1" id="KW-0472">Membrane</keyword>
<sequence>MKKDFNDKVLEYLLIFSICFVLITLFFVLFDLNKGVESVKGVMKRVVLNIEGTKSSEEGI</sequence>
<dbReference type="AlphaFoldDB" id="A0A2N2F319"/>
<evidence type="ECO:0000256" key="1">
    <source>
        <dbReference type="SAM" id="Phobius"/>
    </source>
</evidence>
<comment type="caution">
    <text evidence="2">The sequence shown here is derived from an EMBL/GenBank/DDBJ whole genome shotgun (WGS) entry which is preliminary data.</text>
</comment>
<proteinExistence type="predicted"/>
<evidence type="ECO:0000313" key="2">
    <source>
        <dbReference type="EMBL" id="PKN02610.1"/>
    </source>
</evidence>
<dbReference type="EMBL" id="PHAO01000001">
    <property type="protein sequence ID" value="PKN02610.1"/>
    <property type="molecule type" value="Genomic_DNA"/>
</dbReference>
<feature type="transmembrane region" description="Helical" evidence="1">
    <location>
        <begin position="12"/>
        <end position="30"/>
    </location>
</feature>
<protein>
    <submittedName>
        <fullName evidence="2">Uncharacterized protein</fullName>
    </submittedName>
</protein>
<organism evidence="2 3">
    <name type="scientific">Candidatus Dojkabacteria bacterium HGW-Dojkabacteria-1</name>
    <dbReference type="NCBI Taxonomy" id="2013761"/>
    <lineage>
        <taxon>Bacteria</taxon>
        <taxon>Candidatus Dojkabacteria</taxon>
    </lineage>
</organism>
<keyword evidence="1" id="KW-0812">Transmembrane</keyword>
<dbReference type="Proteomes" id="UP000233417">
    <property type="component" value="Unassembled WGS sequence"/>
</dbReference>
<gene>
    <name evidence="2" type="ORF">CVU76_01055</name>
</gene>
<reference evidence="2 3" key="1">
    <citation type="journal article" date="2017" name="ISME J.">
        <title>Potential for microbial H2 and metal transformations associated with novel bacteria and archaea in deep terrestrial subsurface sediments.</title>
        <authorList>
            <person name="Hernsdorf A.W."/>
            <person name="Amano Y."/>
            <person name="Miyakawa K."/>
            <person name="Ise K."/>
            <person name="Suzuki Y."/>
            <person name="Anantharaman K."/>
            <person name="Probst A."/>
            <person name="Burstein D."/>
            <person name="Thomas B.C."/>
            <person name="Banfield J.F."/>
        </authorList>
    </citation>
    <scope>NUCLEOTIDE SEQUENCE [LARGE SCALE GENOMIC DNA]</scope>
    <source>
        <strain evidence="2">HGW-Dojkabacteria-1</strain>
    </source>
</reference>
<evidence type="ECO:0000313" key="3">
    <source>
        <dbReference type="Proteomes" id="UP000233417"/>
    </source>
</evidence>